<organism evidence="2 3">
    <name type="scientific">Agrobacterium deltaense Zutra 3/1</name>
    <dbReference type="NCBI Taxonomy" id="1183427"/>
    <lineage>
        <taxon>Bacteria</taxon>
        <taxon>Pseudomonadati</taxon>
        <taxon>Pseudomonadota</taxon>
        <taxon>Alphaproteobacteria</taxon>
        <taxon>Hyphomicrobiales</taxon>
        <taxon>Rhizobiaceae</taxon>
        <taxon>Rhizobium/Agrobacterium group</taxon>
        <taxon>Agrobacterium</taxon>
    </lineage>
</organism>
<dbReference type="Gene3D" id="3.60.21.10">
    <property type="match status" value="2"/>
</dbReference>
<protein>
    <submittedName>
        <fullName evidence="2">Metallophosphoesterase</fullName>
    </submittedName>
</protein>
<accession>A0A1S7RFJ7</accession>
<evidence type="ECO:0000313" key="2">
    <source>
        <dbReference type="EMBL" id="CUX51554.1"/>
    </source>
</evidence>
<evidence type="ECO:0000259" key="1">
    <source>
        <dbReference type="Pfam" id="PF00149"/>
    </source>
</evidence>
<feature type="domain" description="Calcineurin-like phosphoesterase" evidence="1">
    <location>
        <begin position="9"/>
        <end position="177"/>
    </location>
</feature>
<dbReference type="Pfam" id="PF00149">
    <property type="entry name" value="Metallophos"/>
    <property type="match status" value="1"/>
</dbReference>
<dbReference type="InterPro" id="IPR029052">
    <property type="entry name" value="Metallo-depent_PP-like"/>
</dbReference>
<dbReference type="AlphaFoldDB" id="A0A1S7RFJ7"/>
<proteinExistence type="predicted"/>
<dbReference type="Proteomes" id="UP000191987">
    <property type="component" value="Unassembled WGS sequence"/>
</dbReference>
<dbReference type="InterPro" id="IPR004843">
    <property type="entry name" value="Calcineurin-like_PHP"/>
</dbReference>
<gene>
    <name evidence="2" type="ORF">AGR7C_Lc150056</name>
</gene>
<dbReference type="EMBL" id="FBWG01000033">
    <property type="protein sequence ID" value="CUX51554.1"/>
    <property type="molecule type" value="Genomic_DNA"/>
</dbReference>
<dbReference type="CDD" id="cd00838">
    <property type="entry name" value="MPP_superfamily"/>
    <property type="match status" value="1"/>
</dbReference>
<reference evidence="2 3" key="1">
    <citation type="submission" date="2016-01" db="EMBL/GenBank/DDBJ databases">
        <authorList>
            <person name="Oliw E.H."/>
        </authorList>
    </citation>
    <scope>NUCLEOTIDE SEQUENCE [LARGE SCALE GENOMIC DNA]</scope>
    <source>
        <strain evidence="2 3">Zutra 3-1</strain>
    </source>
</reference>
<dbReference type="SUPFAM" id="SSF56300">
    <property type="entry name" value="Metallo-dependent phosphatases"/>
    <property type="match status" value="1"/>
</dbReference>
<dbReference type="GO" id="GO:0016787">
    <property type="term" value="F:hydrolase activity"/>
    <property type="evidence" value="ECO:0007669"/>
    <property type="project" value="InterPro"/>
</dbReference>
<sequence length="583" mass="64296">MLTRTLPSVAVIADAHFHDTAADFGFPGIEIDGQRITMRSWSDTRESTRVFNESADALHAALEEVRQRGIRHVVLLGDYTDDGQRVTTETLKNILQRHSDAHGTAFYALPGNHDIFGPRGRHHTKEFLTENGKCLSVSSDARRAGERVVVSHGMYCEGYPVGLGPMAAFGYFRQPDYLHWETPFGVSDAPEDRLYAVRSPDGRNVYRLMDASYLVEPEPGLWLLMIDANIFEPLDGEFEAGEEAAFIDSTSGGWNALLRCKPFLIDWIADVRRRAELHGKTLLGFSHYPALDPFDGASGAEGALFGETNVVRRTPRKAVEDALLQAGLAVHFSGHLHVEGVTRRGEGENSLTNIAVPSLVAFPPAFKVIHPSRQEILVETVEMAALPVNGRICAGYAQETALAGEASDRAFAAGNYGEFLLGHKQALIRHRYFPREWPVEVVTAIADKSVREVLDLLGEEGRSSSDVAVLSLDLPMFELIADWYCLRQGAGLALPHIAPQRLSLYRTLAERFGREPDRHDGSVESFLEIFFGALGLFLERAEGSPRDLELGLSPQHERIAVGTEVFATSAAAMVGLSPDRRRE</sequence>
<evidence type="ECO:0000313" key="3">
    <source>
        <dbReference type="Proteomes" id="UP000191987"/>
    </source>
</evidence>
<name>A0A1S7RFJ7_9HYPH</name>